<feature type="transmembrane region" description="Helical" evidence="1">
    <location>
        <begin position="988"/>
        <end position="1014"/>
    </location>
</feature>
<evidence type="ECO:0000313" key="2">
    <source>
        <dbReference type="EMBL" id="GAK61058.1"/>
    </source>
</evidence>
<keyword evidence="1" id="KW-1133">Transmembrane helix</keyword>
<dbReference type="Gene3D" id="1.20.1640.10">
    <property type="entry name" value="Multidrug efflux transporter AcrB transmembrane domain"/>
    <property type="match status" value="2"/>
</dbReference>
<dbReference type="InterPro" id="IPR001036">
    <property type="entry name" value="Acrflvin-R"/>
</dbReference>
<keyword evidence="1" id="KW-0472">Membrane</keyword>
<dbReference type="Gene3D" id="3.30.70.1440">
    <property type="entry name" value="Multidrug efflux transporter AcrB pore domain"/>
    <property type="match status" value="1"/>
</dbReference>
<reference evidence="2" key="1">
    <citation type="journal article" date="2015" name="PeerJ">
        <title>First genomic representation of candidate bacterial phylum KSB3 points to enhanced environmental sensing as a trigger of wastewater bulking.</title>
        <authorList>
            <person name="Sekiguchi Y."/>
            <person name="Ohashi A."/>
            <person name="Parks D.H."/>
            <person name="Yamauchi T."/>
            <person name="Tyson G.W."/>
            <person name="Hugenholtz P."/>
        </authorList>
    </citation>
    <scope>NUCLEOTIDE SEQUENCE [LARGE SCALE GENOMIC DNA]</scope>
</reference>
<dbReference type="AlphaFoldDB" id="A0A081C903"/>
<dbReference type="Gene3D" id="3.30.70.1430">
    <property type="entry name" value="Multidrug efflux transporter AcrB pore domain"/>
    <property type="match status" value="2"/>
</dbReference>
<name>A0A081C903_VECG1</name>
<accession>A0A081C903</accession>
<dbReference type="Proteomes" id="UP000030661">
    <property type="component" value="Unassembled WGS sequence"/>
</dbReference>
<proteinExistence type="predicted"/>
<dbReference type="eggNOG" id="COG0841">
    <property type="taxonomic scope" value="Bacteria"/>
</dbReference>
<dbReference type="GO" id="GO:0005886">
    <property type="term" value="C:plasma membrane"/>
    <property type="evidence" value="ECO:0007669"/>
    <property type="project" value="TreeGrafter"/>
</dbReference>
<feature type="transmembrane region" description="Helical" evidence="1">
    <location>
        <begin position="462"/>
        <end position="486"/>
    </location>
</feature>
<feature type="transmembrane region" description="Helical" evidence="1">
    <location>
        <begin position="911"/>
        <end position="936"/>
    </location>
</feature>
<dbReference type="SUPFAM" id="SSF82714">
    <property type="entry name" value="Multidrug efflux transporter AcrB TolC docking domain, DN and DC subdomains"/>
    <property type="match status" value="2"/>
</dbReference>
<evidence type="ECO:0000256" key="1">
    <source>
        <dbReference type="SAM" id="Phobius"/>
    </source>
</evidence>
<dbReference type="HOGENOM" id="CLU_002755_1_2_0"/>
<dbReference type="STRING" id="1499967.U27_00956"/>
<dbReference type="SUPFAM" id="SSF82866">
    <property type="entry name" value="Multidrug efflux transporter AcrB transmembrane domain"/>
    <property type="match status" value="2"/>
</dbReference>
<gene>
    <name evidence="2" type="ORF">U27_00956</name>
</gene>
<feature type="transmembrane region" description="Helical" evidence="1">
    <location>
        <begin position="359"/>
        <end position="379"/>
    </location>
</feature>
<feature type="transmembrane region" description="Helical" evidence="1">
    <location>
        <begin position="385"/>
        <end position="410"/>
    </location>
</feature>
<dbReference type="GO" id="GO:0042910">
    <property type="term" value="F:xenobiotic transmembrane transporter activity"/>
    <property type="evidence" value="ECO:0007669"/>
    <property type="project" value="TreeGrafter"/>
</dbReference>
<dbReference type="Gene3D" id="3.30.70.1320">
    <property type="entry name" value="Multidrug efflux transporter AcrB pore domain like"/>
    <property type="match status" value="1"/>
</dbReference>
<dbReference type="PANTHER" id="PTHR32063:SF0">
    <property type="entry name" value="SWARMING MOTILITY PROTEIN SWRC"/>
    <property type="match status" value="1"/>
</dbReference>
<dbReference type="Gene3D" id="3.30.2090.10">
    <property type="entry name" value="Multidrug efflux transporter AcrB TolC docking domain, DN and DC subdomains"/>
    <property type="match status" value="2"/>
</dbReference>
<feature type="transmembrane region" description="Helical" evidence="1">
    <location>
        <begin position="531"/>
        <end position="552"/>
    </location>
</feature>
<feature type="transmembrane region" description="Helical" evidence="1">
    <location>
        <begin position="430"/>
        <end position="450"/>
    </location>
</feature>
<dbReference type="Pfam" id="PF00873">
    <property type="entry name" value="ACR_tran"/>
    <property type="match status" value="1"/>
</dbReference>
<keyword evidence="1" id="KW-0812">Transmembrane</keyword>
<protein>
    <submittedName>
        <fullName evidence="2">Acriflavin resistance protein</fullName>
    </submittedName>
</protein>
<dbReference type="PANTHER" id="PTHR32063">
    <property type="match status" value="1"/>
</dbReference>
<feature type="transmembrane region" description="Helical" evidence="1">
    <location>
        <begin position="885"/>
        <end position="905"/>
    </location>
</feature>
<keyword evidence="3" id="KW-1185">Reference proteome</keyword>
<dbReference type="PRINTS" id="PR00702">
    <property type="entry name" value="ACRIFLAVINRP"/>
</dbReference>
<organism evidence="2">
    <name type="scientific">Vecturithrix granuli</name>
    <dbReference type="NCBI Taxonomy" id="1499967"/>
    <lineage>
        <taxon>Bacteria</taxon>
        <taxon>Candidatus Moduliflexota</taxon>
        <taxon>Candidatus Vecturitrichia</taxon>
        <taxon>Candidatus Vecturitrichales</taxon>
        <taxon>Candidatus Vecturitrichaceae</taxon>
        <taxon>Candidatus Vecturithrix</taxon>
    </lineage>
</organism>
<evidence type="ECO:0000313" key="3">
    <source>
        <dbReference type="Proteomes" id="UP000030661"/>
    </source>
</evidence>
<dbReference type="EMBL" id="DF820476">
    <property type="protein sequence ID" value="GAK61058.1"/>
    <property type="molecule type" value="Genomic_DNA"/>
</dbReference>
<feature type="transmembrane region" description="Helical" evidence="1">
    <location>
        <begin position="333"/>
        <end position="352"/>
    </location>
</feature>
<dbReference type="InterPro" id="IPR027463">
    <property type="entry name" value="AcrB_DN_DC_subdom"/>
</dbReference>
<sequence length="1040" mass="112270">MQLAKFSIKHRVMMSMIYILVVGFGIFGLTQLKLALFPDLNMPMIMINTSYSGVGPEEIEELITRPIEEAVATTENVDTVSSSSQEGSSQVQLEFDWGTDMDQAEIDVRNNLDGIEDRLPDDANAPVVMAFNTSMMPILVMAMTSPNLGAAELRNLGEDKIEPLLERINGVASASTMGGLSRQINVNLNPILLASYNLSAQDVVTALQKGGQLYPAGTISTNTRKFTLRVYSEYRSLTQIENVILTQQSGAPVRLKDVATVEDGHEELASDVRVNGGQGIILLIYKQSDANTLSTTKNVKTALPKITATLPTGTQFAIVMDQSTSIESSISNLYDTAIQALALTLAVIYIFLLNWRGSLIMSISMPISVIATFGLLMLADITLNIVSMAGLALAIGMLVDNSVVVLENIFRHRAMGKLMEEAADIGTSEVGMAIFASTLTTVVVFVPVLFVPGMSGELIRDMVITISFSLGVSIIVALTLVPLMAVKLLGAYDEKREKEHRWMFKRVIDGGITGLIRLYQSTLGWSIRHKALVMLAVIAAFALSFLLTSSIGGEFISGMDQSSISVTLQQAAGTPLTTLRQTALQLEQIIKEEIPEAESSYISFGSSGGVRSTGASSISLNIKLPDKKQRTRGDLEISDSLRKRLDPLPGVTYAIGQNRGPTSGGSAIEINIRGHDLEAAQSLAEQFQAQMQNIPGLVDIELKIKESVPQLQVRLNQDVLNDFMIADTMVAQIVSTAIAGSTAATYRESGDEYDINVQLAPEYRQDREALGDVLIPVNNGASLVPLSQLGEIEETRATPTIYRENQERYAAVTCNLSGIDVASARKQVEAMIAATPLPADITIEIGGDAEDQQKSVVYYGIAFLVSVVLVYMVMASQFESLVDPFIVMFTIPLCAIGVIGILYLTNTPMGVMALIGVVMLAGIAVNNGIVLVDYINQLRVTGMELYQAVEAAGADRVRPVLMTAGTTILGMLPLALEIGSGSELWAPLGRVVIGGLTTTTFLTLYVIPILYIAFERLGERVKRVFSKRPGLEGVILAQPE</sequence>
<feature type="transmembrane region" description="Helical" evidence="1">
    <location>
        <begin position="856"/>
        <end position="873"/>
    </location>
</feature>
<dbReference type="SUPFAM" id="SSF82693">
    <property type="entry name" value="Multidrug efflux transporter AcrB pore domain, PN1, PN2, PC1 and PC2 subdomains"/>
    <property type="match status" value="3"/>
</dbReference>